<keyword evidence="3" id="KW-1185">Reference proteome</keyword>
<keyword evidence="1" id="KW-0472">Membrane</keyword>
<proteinExistence type="predicted"/>
<comment type="caution">
    <text evidence="2">The sequence shown here is derived from an EMBL/GenBank/DDBJ whole genome shotgun (WGS) entry which is preliminary data.</text>
</comment>
<evidence type="ECO:0000256" key="1">
    <source>
        <dbReference type="SAM" id="Phobius"/>
    </source>
</evidence>
<sequence>MDEKQYIKSVLLYTRCGFKKKKELYNILSDIVVEKKENGMNMKEIMTSIGTPEEVACELNVYLLEKKQCMDQRILKIYKTCKYLSYAAIIGFCLIVGYIFIKQNSILRFLTEQNSSTFVAGSSIISIQVFVLILLAILIAILFGVKYVIKREYMY</sequence>
<protein>
    <submittedName>
        <fullName evidence="2">Uncharacterized protein</fullName>
    </submittedName>
</protein>
<accession>A0A4U8QBL3</accession>
<name>A0A4U8QBL3_9FIRM</name>
<organism evidence="2 3">
    <name type="scientific">Robinsoniella peoriensis</name>
    <dbReference type="NCBI Taxonomy" id="180332"/>
    <lineage>
        <taxon>Bacteria</taxon>
        <taxon>Bacillati</taxon>
        <taxon>Bacillota</taxon>
        <taxon>Clostridia</taxon>
        <taxon>Lachnospirales</taxon>
        <taxon>Lachnospiraceae</taxon>
        <taxon>Robinsoniella</taxon>
    </lineage>
</organism>
<feature type="transmembrane region" description="Helical" evidence="1">
    <location>
        <begin position="83"/>
        <end position="101"/>
    </location>
</feature>
<dbReference type="RefSeq" id="WP_138001790.1">
    <property type="nucleotide sequence ID" value="NZ_QGQD01000016.1"/>
</dbReference>
<gene>
    <name evidence="2" type="ORF">DSM106044_00693</name>
</gene>
<reference evidence="2 3" key="1">
    <citation type="journal article" date="2019" name="Anaerobe">
        <title>Detection of Robinsoniella peoriensis in multiple bone samples of a trauma patient.</title>
        <authorList>
            <person name="Schrottner P."/>
            <person name="Hartwich K."/>
            <person name="Bunk B."/>
            <person name="Schober I."/>
            <person name="Helbig S."/>
            <person name="Rudolph W.W."/>
            <person name="Gunzer F."/>
        </authorList>
    </citation>
    <scope>NUCLEOTIDE SEQUENCE [LARGE SCALE GENOMIC DNA]</scope>
    <source>
        <strain evidence="2 3">DSM 106044</strain>
    </source>
</reference>
<feature type="transmembrane region" description="Helical" evidence="1">
    <location>
        <begin position="121"/>
        <end position="149"/>
    </location>
</feature>
<evidence type="ECO:0000313" key="3">
    <source>
        <dbReference type="Proteomes" id="UP000306509"/>
    </source>
</evidence>
<dbReference type="EMBL" id="QGQD01000016">
    <property type="protein sequence ID" value="TLD02407.1"/>
    <property type="molecule type" value="Genomic_DNA"/>
</dbReference>
<dbReference type="Proteomes" id="UP000306509">
    <property type="component" value="Unassembled WGS sequence"/>
</dbReference>
<evidence type="ECO:0000313" key="2">
    <source>
        <dbReference type="EMBL" id="TLD02407.1"/>
    </source>
</evidence>
<dbReference type="AlphaFoldDB" id="A0A4U8QBL3"/>
<dbReference type="STRING" id="180332.GCA_000797495_04563"/>
<keyword evidence="1" id="KW-1133">Transmembrane helix</keyword>
<keyword evidence="1" id="KW-0812">Transmembrane</keyword>